<feature type="domain" description="C2H2-type" evidence="2">
    <location>
        <begin position="154"/>
        <end position="182"/>
    </location>
</feature>
<evidence type="ECO:0000313" key="3">
    <source>
        <dbReference type="EMBL" id="TGJ79356.1"/>
    </source>
</evidence>
<feature type="region of interest" description="Disordered" evidence="1">
    <location>
        <begin position="46"/>
        <end position="115"/>
    </location>
</feature>
<gene>
    <name evidence="3" type="ORF">E0Z10_g9405</name>
</gene>
<name>A0A4Z0YP15_9PEZI</name>
<dbReference type="InterPro" id="IPR013087">
    <property type="entry name" value="Znf_C2H2_type"/>
</dbReference>
<evidence type="ECO:0000256" key="1">
    <source>
        <dbReference type="SAM" id="MobiDB-lite"/>
    </source>
</evidence>
<feature type="compositionally biased region" description="Low complexity" evidence="1">
    <location>
        <begin position="70"/>
        <end position="89"/>
    </location>
</feature>
<feature type="domain" description="C2H2-type" evidence="2">
    <location>
        <begin position="125"/>
        <end position="144"/>
    </location>
</feature>
<dbReference type="STRING" id="37992.A0A4Z0YP15"/>
<sequence length="448" mass="49812">MDQDEFTSAFNEYLFSASNYEDSYPATIDPALLQTSASAFDFHVEQEEQPAQPFGSDPGPSAQYFSIDDAASTPPNTTAGSSSTASTTPYTPPAGVHPFSSLEAPHEHMGPSYVKQHSISSKSPFKCHCDKEFKSLYTLQRHIRGADKALVPEHPCPECIFYQGKNGFRRKDNLVQHLRFFHKYDDDQLATLFPPRQTRMLNIPVCHYVSCEYYRGPDFKDLGIRDQEKNRPFHKQSDYTTHMKREHDWSPHPCKVPGCSKLDGKGFFSATALEKHCKEKHPGIAATVLNSQNRMVKEARTMNGTDAKGKLHATIAMSSFNARGYRAINRMIAKGKLYATIAMSSCNARSYRAINGIIAKGKLHASIAMSSFNTRSYRAMDKMIAKGKLHATIAMSSCNARSYRAMNWMIAKGKLHAAIAMSSCNARSYRAINGIIAKGKLHAAPAQS</sequence>
<dbReference type="Gene3D" id="3.30.160.60">
    <property type="entry name" value="Classic Zinc Finger"/>
    <property type="match status" value="1"/>
</dbReference>
<dbReference type="OrthoDB" id="2687452at2759"/>
<protein>
    <recommendedName>
        <fullName evidence="2">C2H2-type domain-containing protein</fullName>
    </recommendedName>
</protein>
<evidence type="ECO:0000259" key="2">
    <source>
        <dbReference type="SMART" id="SM00355"/>
    </source>
</evidence>
<comment type="caution">
    <text evidence="3">The sequence shown here is derived from an EMBL/GenBank/DDBJ whole genome shotgun (WGS) entry which is preliminary data.</text>
</comment>
<accession>A0A4Z0YP15</accession>
<feature type="domain" description="C2H2-type" evidence="2">
    <location>
        <begin position="252"/>
        <end position="281"/>
    </location>
</feature>
<dbReference type="Proteomes" id="UP000297716">
    <property type="component" value="Unassembled WGS sequence"/>
</dbReference>
<dbReference type="EMBL" id="SKBN01000294">
    <property type="protein sequence ID" value="TGJ79356.1"/>
    <property type="molecule type" value="Genomic_DNA"/>
</dbReference>
<organism evidence="3 4">
    <name type="scientific">Xylaria hypoxylon</name>
    <dbReference type="NCBI Taxonomy" id="37992"/>
    <lineage>
        <taxon>Eukaryota</taxon>
        <taxon>Fungi</taxon>
        <taxon>Dikarya</taxon>
        <taxon>Ascomycota</taxon>
        <taxon>Pezizomycotina</taxon>
        <taxon>Sordariomycetes</taxon>
        <taxon>Xylariomycetidae</taxon>
        <taxon>Xylariales</taxon>
        <taxon>Xylariaceae</taxon>
        <taxon>Xylaria</taxon>
    </lineage>
</organism>
<reference evidence="3 4" key="1">
    <citation type="submission" date="2019-03" db="EMBL/GenBank/DDBJ databases">
        <title>Draft genome sequence of Xylaria hypoxylon DSM 108379, a ubiquitous saprotrophic-parasitic fungi on hardwood.</title>
        <authorList>
            <person name="Buettner E."/>
            <person name="Leonhardt S."/>
            <person name="Gebauer A.M."/>
            <person name="Liers C."/>
            <person name="Hofrichter M."/>
            <person name="Kellner H."/>
        </authorList>
    </citation>
    <scope>NUCLEOTIDE SEQUENCE [LARGE SCALE GENOMIC DNA]</scope>
    <source>
        <strain evidence="3 4">DSM 108379</strain>
    </source>
</reference>
<keyword evidence="4" id="KW-1185">Reference proteome</keyword>
<dbReference type="AlphaFoldDB" id="A0A4Z0YP15"/>
<proteinExistence type="predicted"/>
<dbReference type="SMART" id="SM00355">
    <property type="entry name" value="ZnF_C2H2"/>
    <property type="match status" value="3"/>
</dbReference>
<evidence type="ECO:0000313" key="4">
    <source>
        <dbReference type="Proteomes" id="UP000297716"/>
    </source>
</evidence>